<evidence type="ECO:0000313" key="2">
    <source>
        <dbReference type="EMBL" id="ADF53928.1"/>
    </source>
</evidence>
<dbReference type="Pfam" id="PF13568">
    <property type="entry name" value="OMP_b-brl_2"/>
    <property type="match status" value="1"/>
</dbReference>
<sequence length="231" mass="26030">MKNIITLFIFILFISHSAFSQDFRIGLKGGVNIGHGGEIKGLTSGANYTGDTYFSNPSEGFHGGIFGQYNLGKYFLRLEGLYNTVVTEFPFDARPAEYKMNKINVPLLFGYHVWGPIDAYIGPAYNSMVGDATLEGMETQGGVVDIASSYLSANIGLKAHFGRFELDARYEYNFSSNEPYTIDMIESAYRINLASFENRRIHQFMVSLAVGLFDSNYRPKRSRSRRGCYFR</sequence>
<dbReference type="eggNOG" id="ENOG5030Y2N">
    <property type="taxonomic scope" value="Bacteria"/>
</dbReference>
<feature type="domain" description="Outer membrane protein beta-barrel" evidence="1">
    <location>
        <begin position="19"/>
        <end position="176"/>
    </location>
</feature>
<dbReference type="AlphaFoldDB" id="D5BKL6"/>
<name>D5BKL6_ZUNPS</name>
<dbReference type="STRING" id="655815.ZPR_3618"/>
<keyword evidence="3" id="KW-1185">Reference proteome</keyword>
<dbReference type="InterPro" id="IPR011250">
    <property type="entry name" value="OMP/PagP_B-barrel"/>
</dbReference>
<gene>
    <name evidence="2" type="ordered locus">ZPR_3618</name>
</gene>
<protein>
    <submittedName>
        <fullName evidence="2">Secreted protein</fullName>
    </submittedName>
</protein>
<dbReference type="KEGG" id="zpr:ZPR_3618"/>
<dbReference type="RefSeq" id="WP_013073012.1">
    <property type="nucleotide sequence ID" value="NC_014041.1"/>
</dbReference>
<dbReference type="EMBL" id="CP001650">
    <property type="protein sequence ID" value="ADF53928.1"/>
    <property type="molecule type" value="Genomic_DNA"/>
</dbReference>
<organism evidence="2 3">
    <name type="scientific">Zunongwangia profunda (strain DSM 18752 / CCTCC AB 206139 / SM-A87)</name>
    <name type="common">Wangia profunda</name>
    <dbReference type="NCBI Taxonomy" id="655815"/>
    <lineage>
        <taxon>Bacteria</taxon>
        <taxon>Pseudomonadati</taxon>
        <taxon>Bacteroidota</taxon>
        <taxon>Flavobacteriia</taxon>
        <taxon>Flavobacteriales</taxon>
        <taxon>Flavobacteriaceae</taxon>
        <taxon>Zunongwangia</taxon>
    </lineage>
</organism>
<reference evidence="2 3" key="1">
    <citation type="journal article" date="2010" name="BMC Genomics">
        <title>The complete genome of Zunongwangia profunda SM-A87 reveals its adaptation to the deep-sea environment and ecological role in sedimentary organic nitrogen degradation.</title>
        <authorList>
            <person name="Qin Q.L."/>
            <person name="Zhang X.Y."/>
            <person name="Wang X.M."/>
            <person name="Liu G.M."/>
            <person name="Chen X.L."/>
            <person name="Xie B.B."/>
            <person name="Dang H.Y."/>
            <person name="Zhou B.C."/>
            <person name="Yu J."/>
            <person name="Zhang Y.Z."/>
        </authorList>
    </citation>
    <scope>NUCLEOTIDE SEQUENCE [LARGE SCALE GENOMIC DNA]</scope>
    <source>
        <strain evidence="3">DSM 18752 / CCTCC AB 206139 / SM-A87</strain>
    </source>
</reference>
<accession>D5BKL6</accession>
<evidence type="ECO:0000313" key="3">
    <source>
        <dbReference type="Proteomes" id="UP000001654"/>
    </source>
</evidence>
<proteinExistence type="predicted"/>
<dbReference type="SUPFAM" id="SSF56925">
    <property type="entry name" value="OMPA-like"/>
    <property type="match status" value="1"/>
</dbReference>
<dbReference type="InterPro" id="IPR025665">
    <property type="entry name" value="Beta-barrel_OMP_2"/>
</dbReference>
<dbReference type="Proteomes" id="UP000001654">
    <property type="component" value="Chromosome"/>
</dbReference>
<evidence type="ECO:0000259" key="1">
    <source>
        <dbReference type="Pfam" id="PF13568"/>
    </source>
</evidence>
<dbReference type="OrthoDB" id="1421140at2"/>
<dbReference type="HOGENOM" id="CLU_082049_5_0_10"/>